<comment type="subcellular location">
    <subcellularLocation>
        <location evidence="1">Periplasm</location>
    </subcellularLocation>
</comment>
<dbReference type="InterPro" id="IPR000914">
    <property type="entry name" value="SBP_5_dom"/>
</dbReference>
<feature type="signal peptide" evidence="4">
    <location>
        <begin position="1"/>
        <end position="31"/>
    </location>
</feature>
<dbReference type="AlphaFoldDB" id="A0A1G5NB58"/>
<dbReference type="InterPro" id="IPR006311">
    <property type="entry name" value="TAT_signal"/>
</dbReference>
<evidence type="ECO:0000256" key="3">
    <source>
        <dbReference type="ARBA" id="ARBA00022729"/>
    </source>
</evidence>
<dbReference type="GO" id="GO:0043190">
    <property type="term" value="C:ATP-binding cassette (ABC) transporter complex"/>
    <property type="evidence" value="ECO:0007669"/>
    <property type="project" value="InterPro"/>
</dbReference>
<evidence type="ECO:0000313" key="6">
    <source>
        <dbReference type="EMBL" id="SCZ34384.1"/>
    </source>
</evidence>
<dbReference type="Pfam" id="PF00496">
    <property type="entry name" value="SBP_bac_5"/>
    <property type="match status" value="1"/>
</dbReference>
<accession>A0A1G5NB58</accession>
<evidence type="ECO:0000256" key="1">
    <source>
        <dbReference type="ARBA" id="ARBA00004418"/>
    </source>
</evidence>
<dbReference type="PIRSF" id="PIRSF002741">
    <property type="entry name" value="MppA"/>
    <property type="match status" value="1"/>
</dbReference>
<evidence type="ECO:0000313" key="7">
    <source>
        <dbReference type="Proteomes" id="UP000199347"/>
    </source>
</evidence>
<dbReference type="InterPro" id="IPR030678">
    <property type="entry name" value="Peptide/Ni-bd"/>
</dbReference>
<dbReference type="GO" id="GO:1904680">
    <property type="term" value="F:peptide transmembrane transporter activity"/>
    <property type="evidence" value="ECO:0007669"/>
    <property type="project" value="TreeGrafter"/>
</dbReference>
<evidence type="ECO:0000256" key="4">
    <source>
        <dbReference type="SAM" id="SignalP"/>
    </source>
</evidence>
<gene>
    <name evidence="6" type="ORF">SAMN03080610_01681</name>
</gene>
<feature type="domain" description="Solute-binding protein family 5" evidence="5">
    <location>
        <begin position="124"/>
        <end position="525"/>
    </location>
</feature>
<dbReference type="RefSeq" id="WP_244514512.1">
    <property type="nucleotide sequence ID" value="NZ_FMVW01000003.1"/>
</dbReference>
<dbReference type="Gene3D" id="3.40.190.10">
    <property type="entry name" value="Periplasmic binding protein-like II"/>
    <property type="match status" value="1"/>
</dbReference>
<dbReference type="STRING" id="1120955.SAMN03080610_01681"/>
<organism evidence="6 7">
    <name type="scientific">Afifella marina DSM 2698</name>
    <dbReference type="NCBI Taxonomy" id="1120955"/>
    <lineage>
        <taxon>Bacteria</taxon>
        <taxon>Pseudomonadati</taxon>
        <taxon>Pseudomonadota</taxon>
        <taxon>Alphaproteobacteria</taxon>
        <taxon>Hyphomicrobiales</taxon>
        <taxon>Afifellaceae</taxon>
        <taxon>Afifella</taxon>
    </lineage>
</organism>
<dbReference type="EMBL" id="FMVW01000003">
    <property type="protein sequence ID" value="SCZ34384.1"/>
    <property type="molecule type" value="Genomic_DNA"/>
</dbReference>
<dbReference type="PROSITE" id="PS51318">
    <property type="entry name" value="TAT"/>
    <property type="match status" value="1"/>
</dbReference>
<name>A0A1G5NB58_AFIMA</name>
<keyword evidence="3 4" id="KW-0732">Signal</keyword>
<dbReference type="SUPFAM" id="SSF53850">
    <property type="entry name" value="Periplasmic binding protein-like II"/>
    <property type="match status" value="1"/>
</dbReference>
<sequence length="628" mass="70533">MISFTRRGALFGAASLAIVPKLIGASGFAEAAHAATPAGPRHGMSLFGDLKYGADFAHLDYVNPEAPRGGRLVMVPSQAYYNQSFLTFNTLSSFVIRGDAPPLMELTFDSLMKWASDEPDACYGLVAESVEVSEDGLTLHFRLRPEARFNDGTPLVADDVVYSMNILKEKGHPDLLLPLKEMVSVEADGEHDVIVKLSGKHSPELKLVVAQLPIFSRAWYQGRAFDASTLDAPLGSGPYEVGELQQGRFIEYRRVEDYWAKDLPINRGFHNFDVIRLEFFRDRQAGFEAFKKGAVTFREEFSSKSWATEYDFPAVVSGKVATELMPDERLPDFQAWYFNTRRGKFADPATRQAIGLAFDFEWLNTNLFYDSYRRTASWFEKSVYAAEGEPSDAELALLEPFRDELPEEVFGPAVVPPTSDGSGVDRDNLRRADELLRQAGWSRNGGQLINNQGDVLSVEFLIQNDPVSERVLGKFVDSLRRLGVDASIRPVDSAQYQARASEFNFDVLGLRLRSTPTPLESLRASYGSASADLPGSRNYAGIHLKAVDALIDQALVANDRDTHRNILRALDRILRAHYFVVPQWYQDAHRVARWDMFSRPETKPDYNFPFETTWWYDDEKAKRIGVAG</sequence>
<dbReference type="Gene3D" id="3.10.105.10">
    <property type="entry name" value="Dipeptide-binding Protein, Domain 3"/>
    <property type="match status" value="1"/>
</dbReference>
<comment type="similarity">
    <text evidence="2">Belongs to the bacterial solute-binding protein 5 family.</text>
</comment>
<evidence type="ECO:0000259" key="5">
    <source>
        <dbReference type="Pfam" id="PF00496"/>
    </source>
</evidence>
<reference evidence="6 7" key="1">
    <citation type="submission" date="2016-10" db="EMBL/GenBank/DDBJ databases">
        <authorList>
            <person name="de Groot N.N."/>
        </authorList>
    </citation>
    <scope>NUCLEOTIDE SEQUENCE [LARGE SCALE GENOMIC DNA]</scope>
    <source>
        <strain evidence="6 7">DSM 2698</strain>
    </source>
</reference>
<dbReference type="CDD" id="cd08497">
    <property type="entry name" value="MbnE-like"/>
    <property type="match status" value="1"/>
</dbReference>
<proteinExistence type="inferred from homology"/>
<dbReference type="GO" id="GO:0030288">
    <property type="term" value="C:outer membrane-bounded periplasmic space"/>
    <property type="evidence" value="ECO:0007669"/>
    <property type="project" value="TreeGrafter"/>
</dbReference>
<protein>
    <submittedName>
        <fullName evidence="6">Microcin C transport system substrate-binding protein</fullName>
    </submittedName>
</protein>
<dbReference type="PANTHER" id="PTHR30290">
    <property type="entry name" value="PERIPLASMIC BINDING COMPONENT OF ABC TRANSPORTER"/>
    <property type="match status" value="1"/>
</dbReference>
<evidence type="ECO:0000256" key="2">
    <source>
        <dbReference type="ARBA" id="ARBA00005695"/>
    </source>
</evidence>
<dbReference type="Proteomes" id="UP000199347">
    <property type="component" value="Unassembled WGS sequence"/>
</dbReference>
<dbReference type="InterPro" id="IPR039424">
    <property type="entry name" value="SBP_5"/>
</dbReference>
<dbReference type="GO" id="GO:0015833">
    <property type="term" value="P:peptide transport"/>
    <property type="evidence" value="ECO:0007669"/>
    <property type="project" value="TreeGrafter"/>
</dbReference>
<feature type="chain" id="PRO_5011763542" evidence="4">
    <location>
        <begin position="32"/>
        <end position="628"/>
    </location>
</feature>
<dbReference type="GO" id="GO:0042884">
    <property type="term" value="P:microcin transport"/>
    <property type="evidence" value="ECO:0007669"/>
    <property type="project" value="TreeGrafter"/>
</dbReference>
<dbReference type="PANTHER" id="PTHR30290:SF64">
    <property type="entry name" value="ABC TRANSPORTER PERIPLASMIC BINDING PROTEIN"/>
    <property type="match status" value="1"/>
</dbReference>
<keyword evidence="7" id="KW-1185">Reference proteome</keyword>